<protein>
    <submittedName>
        <fullName evidence="1">Uncharacterized protein</fullName>
    </submittedName>
</protein>
<dbReference type="RefSeq" id="WP_422865360.1">
    <property type="nucleotide sequence ID" value="NZ_JAMSKV010000017.1"/>
</dbReference>
<proteinExistence type="predicted"/>
<organism evidence="1 2">
    <name type="scientific">Endosaccharibacter trunci</name>
    <dbReference type="NCBI Taxonomy" id="2812733"/>
    <lineage>
        <taxon>Bacteria</taxon>
        <taxon>Pseudomonadati</taxon>
        <taxon>Pseudomonadota</taxon>
        <taxon>Alphaproteobacteria</taxon>
        <taxon>Acetobacterales</taxon>
        <taxon>Acetobacteraceae</taxon>
        <taxon>Endosaccharibacter</taxon>
    </lineage>
</organism>
<dbReference type="EMBL" id="JAMSKV010000017">
    <property type="protein sequence ID" value="MCQ8279871.1"/>
    <property type="molecule type" value="Genomic_DNA"/>
</dbReference>
<reference evidence="1 2" key="1">
    <citation type="submission" date="2022-06" db="EMBL/GenBank/DDBJ databases">
        <title>Endosaccharibacter gen. nov., sp. nov., endophytic bacteria isolated from sugarcane.</title>
        <authorList>
            <person name="Pitiwittayakul N."/>
            <person name="Yukphan P."/>
            <person name="Charoenyingcharoen P."/>
            <person name="Tanasupawat S."/>
        </authorList>
    </citation>
    <scope>NUCLEOTIDE SEQUENCE [LARGE SCALE GENOMIC DNA]</scope>
    <source>
        <strain evidence="1 2">KSS8</strain>
    </source>
</reference>
<comment type="caution">
    <text evidence="1">The sequence shown here is derived from an EMBL/GenBank/DDBJ whole genome shotgun (WGS) entry which is preliminary data.</text>
</comment>
<name>A0ABT1WCM8_9PROT</name>
<evidence type="ECO:0000313" key="1">
    <source>
        <dbReference type="EMBL" id="MCQ8279871.1"/>
    </source>
</evidence>
<evidence type="ECO:0000313" key="2">
    <source>
        <dbReference type="Proteomes" id="UP001524587"/>
    </source>
</evidence>
<dbReference type="Proteomes" id="UP001524587">
    <property type="component" value="Unassembled WGS sequence"/>
</dbReference>
<sequence>MSASASLATTPLADAERVDVRRFCGYPAYGPGASGFQSWRFFQAYGMLEFRLTNMAPSELQVVRQYLANLYMLEAAVPAAGANLDTDQAAVWRHNKNEVADRAALFDQWGRRLCGFLGIPPGQSLGAPGAIII</sequence>
<accession>A0ABT1WCM8</accession>
<gene>
    <name evidence="1" type="ORF">NFI95_15610</name>
</gene>
<keyword evidence="2" id="KW-1185">Reference proteome</keyword>